<accession>A0A1G9VAN5</accession>
<feature type="transmembrane region" description="Helical" evidence="1">
    <location>
        <begin position="25"/>
        <end position="45"/>
    </location>
</feature>
<dbReference type="PANTHER" id="PTHR37938:SF1">
    <property type="entry name" value="BLL0215 PROTEIN"/>
    <property type="match status" value="1"/>
</dbReference>
<feature type="transmembrane region" description="Helical" evidence="1">
    <location>
        <begin position="57"/>
        <end position="79"/>
    </location>
</feature>
<feature type="domain" description="YdbS-like PH" evidence="2">
    <location>
        <begin position="78"/>
        <end position="150"/>
    </location>
</feature>
<dbReference type="AlphaFoldDB" id="A0A1G9VAN5"/>
<proteinExistence type="predicted"/>
<sequence length="171" mass="19050">MALPQKLLSKDEIVVRHMRTHPKVLLWRIIVLLALLIAGVVVSVLLPDASWRTGAVIALWAVILVALLPAFFVPWLRWMTTTYTVTSKRVITRAGIINKTGHDLPLSRISDVQQERTITDRLFRCGSLALQTSADEPLVLVDVPDVEMVQVEISNLLFHDVEGAVNADPDD</sequence>
<evidence type="ECO:0000313" key="3">
    <source>
        <dbReference type="EMBL" id="SDM68915.1"/>
    </source>
</evidence>
<dbReference type="PANTHER" id="PTHR37938">
    <property type="entry name" value="BLL0215 PROTEIN"/>
    <property type="match status" value="1"/>
</dbReference>
<dbReference type="Pfam" id="PF03703">
    <property type="entry name" value="bPH_2"/>
    <property type="match status" value="1"/>
</dbReference>
<gene>
    <name evidence="3" type="ORF">SAMN04487766_105165</name>
</gene>
<dbReference type="EMBL" id="FNHU01000005">
    <property type="protein sequence ID" value="SDM68915.1"/>
    <property type="molecule type" value="Genomic_DNA"/>
</dbReference>
<keyword evidence="1" id="KW-0472">Membrane</keyword>
<protein>
    <submittedName>
        <fullName evidence="3">PH domain-containing protein</fullName>
    </submittedName>
</protein>
<keyword evidence="1" id="KW-1133">Transmembrane helix</keyword>
<dbReference type="OrthoDB" id="4990503at2"/>
<evidence type="ECO:0000313" key="4">
    <source>
        <dbReference type="Proteomes" id="UP000199671"/>
    </source>
</evidence>
<organism evidence="3 4">
    <name type="scientific">Actinomyces ruminicola</name>
    <dbReference type="NCBI Taxonomy" id="332524"/>
    <lineage>
        <taxon>Bacteria</taxon>
        <taxon>Bacillati</taxon>
        <taxon>Actinomycetota</taxon>
        <taxon>Actinomycetes</taxon>
        <taxon>Actinomycetales</taxon>
        <taxon>Actinomycetaceae</taxon>
        <taxon>Actinomyces</taxon>
    </lineage>
</organism>
<name>A0A1G9VAN5_9ACTO</name>
<dbReference type="Proteomes" id="UP000199671">
    <property type="component" value="Unassembled WGS sequence"/>
</dbReference>
<evidence type="ECO:0000256" key="1">
    <source>
        <dbReference type="SAM" id="Phobius"/>
    </source>
</evidence>
<evidence type="ECO:0000259" key="2">
    <source>
        <dbReference type="Pfam" id="PF03703"/>
    </source>
</evidence>
<reference evidence="3 4" key="1">
    <citation type="submission" date="2016-10" db="EMBL/GenBank/DDBJ databases">
        <authorList>
            <person name="de Groot N.N."/>
        </authorList>
    </citation>
    <scope>NUCLEOTIDE SEQUENCE [LARGE SCALE GENOMIC DNA]</scope>
    <source>
        <strain evidence="3 4">KPR-7B</strain>
    </source>
</reference>
<dbReference type="RefSeq" id="WP_092609567.1">
    <property type="nucleotide sequence ID" value="NZ_FNHU01000005.1"/>
</dbReference>
<keyword evidence="1" id="KW-0812">Transmembrane</keyword>
<dbReference type="InterPro" id="IPR005182">
    <property type="entry name" value="YdbS-like_PH"/>
</dbReference>